<proteinExistence type="predicted"/>
<feature type="region of interest" description="Disordered" evidence="2">
    <location>
        <begin position="154"/>
        <end position="181"/>
    </location>
</feature>
<keyword evidence="1" id="KW-0863">Zinc-finger</keyword>
<sequence>MVGIRAIPETHRFCVECQFNYHVDATFFCPTCDKIVCGACAYRRHKKHRCEDLTSKEMETSCRVECQATRHSFNDYNKVHRGIQENLTHLVEKIEEFLLEKIDNVRMMEKFDEGMRENVACSDYRQFFKRTSKEYLQHARNFENKMHTFFKKLEGEQLQRGPVDDETPNDEEEEVANTQDD</sequence>
<keyword evidence="1" id="KW-0479">Metal-binding</keyword>
<organism evidence="4 5">
    <name type="scientific">Mesorhabditis belari</name>
    <dbReference type="NCBI Taxonomy" id="2138241"/>
    <lineage>
        <taxon>Eukaryota</taxon>
        <taxon>Metazoa</taxon>
        <taxon>Ecdysozoa</taxon>
        <taxon>Nematoda</taxon>
        <taxon>Chromadorea</taxon>
        <taxon>Rhabditida</taxon>
        <taxon>Rhabditina</taxon>
        <taxon>Rhabditomorpha</taxon>
        <taxon>Rhabditoidea</taxon>
        <taxon>Rhabditidae</taxon>
        <taxon>Mesorhabditinae</taxon>
        <taxon>Mesorhabditis</taxon>
    </lineage>
</organism>
<dbReference type="WBParaSite" id="MBELARI_LOCUS9795">
    <property type="protein sequence ID" value="MBELARI_LOCUS9795"/>
    <property type="gene ID" value="MBELARI_LOCUS9795"/>
</dbReference>
<evidence type="ECO:0000256" key="1">
    <source>
        <dbReference type="PROSITE-ProRule" id="PRU00024"/>
    </source>
</evidence>
<dbReference type="GO" id="GO:0008270">
    <property type="term" value="F:zinc ion binding"/>
    <property type="evidence" value="ECO:0007669"/>
    <property type="project" value="UniProtKB-KW"/>
</dbReference>
<evidence type="ECO:0000259" key="3">
    <source>
        <dbReference type="PROSITE" id="PS50119"/>
    </source>
</evidence>
<reference evidence="5 6" key="1">
    <citation type="submission" date="2024-02" db="UniProtKB">
        <authorList>
            <consortium name="WormBaseParasite"/>
        </authorList>
    </citation>
    <scope>IDENTIFICATION</scope>
</reference>
<evidence type="ECO:0000313" key="4">
    <source>
        <dbReference type="Proteomes" id="UP000887575"/>
    </source>
</evidence>
<dbReference type="InterPro" id="IPR000315">
    <property type="entry name" value="Znf_B-box"/>
</dbReference>
<dbReference type="Proteomes" id="UP000887575">
    <property type="component" value="Unassembled WGS sequence"/>
</dbReference>
<accession>A0AAF3FU51</accession>
<feature type="compositionally biased region" description="Acidic residues" evidence="2">
    <location>
        <begin position="164"/>
        <end position="181"/>
    </location>
</feature>
<feature type="domain" description="B box-type" evidence="3">
    <location>
        <begin position="9"/>
        <end position="53"/>
    </location>
</feature>
<dbReference type="PROSITE" id="PS50119">
    <property type="entry name" value="ZF_BBOX"/>
    <property type="match status" value="1"/>
</dbReference>
<keyword evidence="1" id="KW-0862">Zinc</keyword>
<evidence type="ECO:0000256" key="2">
    <source>
        <dbReference type="SAM" id="MobiDB-lite"/>
    </source>
</evidence>
<name>A0AAF3FU51_9BILA</name>
<protein>
    <submittedName>
        <fullName evidence="5 6">B box-type domain-containing protein</fullName>
    </submittedName>
</protein>
<dbReference type="WBParaSite" id="MBELARI_LOCUS9944">
    <property type="protein sequence ID" value="MBELARI_LOCUS9944"/>
    <property type="gene ID" value="MBELARI_LOCUS9944"/>
</dbReference>
<evidence type="ECO:0000313" key="5">
    <source>
        <dbReference type="WBParaSite" id="MBELARI_LOCUS9795"/>
    </source>
</evidence>
<keyword evidence="4" id="KW-1185">Reference proteome</keyword>
<dbReference type="AlphaFoldDB" id="A0AAF3FU51"/>
<evidence type="ECO:0000313" key="6">
    <source>
        <dbReference type="WBParaSite" id="MBELARI_LOCUS9944"/>
    </source>
</evidence>